<evidence type="ECO:0000313" key="3">
    <source>
        <dbReference type="EMBL" id="CCK79576.1"/>
    </source>
</evidence>
<dbReference type="STRING" id="651182.TOL2_C14130"/>
<evidence type="ECO:0000313" key="4">
    <source>
        <dbReference type="Proteomes" id="UP000007347"/>
    </source>
</evidence>
<evidence type="ECO:0000259" key="2">
    <source>
        <dbReference type="Pfam" id="PF00534"/>
    </source>
</evidence>
<dbReference type="Pfam" id="PF00534">
    <property type="entry name" value="Glycos_transf_1"/>
    <property type="match status" value="1"/>
</dbReference>
<name>K0NER8_DESTT</name>
<dbReference type="PANTHER" id="PTHR46401">
    <property type="entry name" value="GLYCOSYLTRANSFERASE WBBK-RELATED"/>
    <property type="match status" value="1"/>
</dbReference>
<reference evidence="3 4" key="1">
    <citation type="journal article" date="2013" name="Environ. Microbiol.">
        <title>Complete genome, catabolic sub-proteomes and key-metabolites of Desulfobacula toluolica Tol2, a marine, aromatic compound-degrading, sulfate-reducing bacterium.</title>
        <authorList>
            <person name="Wohlbrand L."/>
            <person name="Jacob J.H."/>
            <person name="Kube M."/>
            <person name="Mussmann M."/>
            <person name="Jarling R."/>
            <person name="Beck A."/>
            <person name="Amann R."/>
            <person name="Wilkes H."/>
            <person name="Reinhardt R."/>
            <person name="Rabus R."/>
        </authorList>
    </citation>
    <scope>NUCLEOTIDE SEQUENCE [LARGE SCALE GENOMIC DNA]</scope>
    <source>
        <strain evidence="4">DSM 7467 / Tol2</strain>
    </source>
</reference>
<dbReference type="PANTHER" id="PTHR46401:SF2">
    <property type="entry name" value="GLYCOSYLTRANSFERASE WBBK-RELATED"/>
    <property type="match status" value="1"/>
</dbReference>
<dbReference type="Proteomes" id="UP000007347">
    <property type="component" value="Chromosome"/>
</dbReference>
<dbReference type="Gene3D" id="3.40.50.2000">
    <property type="entry name" value="Glycogen Phosphorylase B"/>
    <property type="match status" value="1"/>
</dbReference>
<dbReference type="GO" id="GO:0009103">
    <property type="term" value="P:lipopolysaccharide biosynthetic process"/>
    <property type="evidence" value="ECO:0007669"/>
    <property type="project" value="TreeGrafter"/>
</dbReference>
<dbReference type="SUPFAM" id="SSF53756">
    <property type="entry name" value="UDP-Glycosyltransferase/glycogen phosphorylase"/>
    <property type="match status" value="1"/>
</dbReference>
<dbReference type="RefSeq" id="WP_014956923.1">
    <property type="nucleotide sequence ID" value="NC_018645.1"/>
</dbReference>
<keyword evidence="4" id="KW-1185">Reference proteome</keyword>
<protein>
    <submittedName>
        <fullName evidence="3">Putative glycosyl transferase, family 1</fullName>
    </submittedName>
</protein>
<gene>
    <name evidence="3" type="ordered locus">TOL2_C14130</name>
</gene>
<proteinExistence type="predicted"/>
<dbReference type="HOGENOM" id="CLU_009583_27_5_7"/>
<dbReference type="AlphaFoldDB" id="K0NER8"/>
<feature type="domain" description="Glycosyl transferase family 1" evidence="2">
    <location>
        <begin position="184"/>
        <end position="347"/>
    </location>
</feature>
<dbReference type="InterPro" id="IPR001296">
    <property type="entry name" value="Glyco_trans_1"/>
</dbReference>
<dbReference type="OrthoDB" id="9801609at2"/>
<accession>K0NER8</accession>
<dbReference type="EMBL" id="FO203503">
    <property type="protein sequence ID" value="CCK79576.1"/>
    <property type="molecule type" value="Genomic_DNA"/>
</dbReference>
<evidence type="ECO:0000256" key="1">
    <source>
        <dbReference type="ARBA" id="ARBA00022679"/>
    </source>
</evidence>
<dbReference type="GO" id="GO:0016757">
    <property type="term" value="F:glycosyltransferase activity"/>
    <property type="evidence" value="ECO:0007669"/>
    <property type="project" value="InterPro"/>
</dbReference>
<keyword evidence="1 3" id="KW-0808">Transferase</keyword>
<dbReference type="KEGG" id="dto:TOL2_C14130"/>
<organism evidence="3 4">
    <name type="scientific">Desulfobacula toluolica (strain DSM 7467 / Tol2)</name>
    <dbReference type="NCBI Taxonomy" id="651182"/>
    <lineage>
        <taxon>Bacteria</taxon>
        <taxon>Pseudomonadati</taxon>
        <taxon>Thermodesulfobacteriota</taxon>
        <taxon>Desulfobacteria</taxon>
        <taxon>Desulfobacterales</taxon>
        <taxon>Desulfobacteraceae</taxon>
        <taxon>Desulfobacula</taxon>
    </lineage>
</organism>
<sequence>MKICVAVGSLLENDAIGNDVAHQLSVLNTNNISAFVYTDQVKRAGTAQYVLDMVALSDLIDDPDNILIYHHGGCWGNGQNILEKARCRIFLKYHNITPPEFFKPYTRFFKKYSNHEKFCRKGIEQTNKILRLNKVSRFLCDSCFNAKDFLNCGIDDSKIKIVPPFHKLDDFKNVEINPDLCQKLDDGKINVLFVGRLVPNKGHKHLIRVIADYTKMYNSDIRLIIVGGIDPNLRLYLDELNTLIKKNKLQEIVHIKGSVTFEELHTYYKACHIFLLMSGHEGFCLPVLEAQFHSLPIVALNTSAVPETMGENQIVFDEPDGQKFAAAIHVLYHNSDFREYIANEGKKNIERFSNKTIEDKFLKAVLD</sequence>